<evidence type="ECO:0000313" key="1">
    <source>
        <dbReference type="EMBL" id="KAK7278078.1"/>
    </source>
</evidence>
<dbReference type="AlphaFoldDB" id="A0AAN9IEM3"/>
<name>A0AAN9IEM3_CLITE</name>
<reference evidence="1 2" key="1">
    <citation type="submission" date="2024-01" db="EMBL/GenBank/DDBJ databases">
        <title>The genomes of 5 underutilized Papilionoideae crops provide insights into root nodulation and disease resistance.</title>
        <authorList>
            <person name="Yuan L."/>
        </authorList>
    </citation>
    <scope>NUCLEOTIDE SEQUENCE [LARGE SCALE GENOMIC DNA]</scope>
    <source>
        <strain evidence="1">LY-2023</strain>
        <tissue evidence="1">Leaf</tissue>
    </source>
</reference>
<protein>
    <submittedName>
        <fullName evidence="1">Uncharacterized protein</fullName>
    </submittedName>
</protein>
<dbReference type="EMBL" id="JAYKXN010000006">
    <property type="protein sequence ID" value="KAK7278078.1"/>
    <property type="molecule type" value="Genomic_DNA"/>
</dbReference>
<organism evidence="1 2">
    <name type="scientific">Clitoria ternatea</name>
    <name type="common">Butterfly pea</name>
    <dbReference type="NCBI Taxonomy" id="43366"/>
    <lineage>
        <taxon>Eukaryota</taxon>
        <taxon>Viridiplantae</taxon>
        <taxon>Streptophyta</taxon>
        <taxon>Embryophyta</taxon>
        <taxon>Tracheophyta</taxon>
        <taxon>Spermatophyta</taxon>
        <taxon>Magnoliopsida</taxon>
        <taxon>eudicotyledons</taxon>
        <taxon>Gunneridae</taxon>
        <taxon>Pentapetalae</taxon>
        <taxon>rosids</taxon>
        <taxon>fabids</taxon>
        <taxon>Fabales</taxon>
        <taxon>Fabaceae</taxon>
        <taxon>Papilionoideae</taxon>
        <taxon>50 kb inversion clade</taxon>
        <taxon>NPAAA clade</taxon>
        <taxon>indigoferoid/millettioid clade</taxon>
        <taxon>Phaseoleae</taxon>
        <taxon>Clitoria</taxon>
    </lineage>
</organism>
<gene>
    <name evidence="1" type="ORF">RJT34_23102</name>
</gene>
<keyword evidence="2" id="KW-1185">Reference proteome</keyword>
<accession>A0AAN9IEM3</accession>
<comment type="caution">
    <text evidence="1">The sequence shown here is derived from an EMBL/GenBank/DDBJ whole genome shotgun (WGS) entry which is preliminary data.</text>
</comment>
<evidence type="ECO:0000313" key="2">
    <source>
        <dbReference type="Proteomes" id="UP001359559"/>
    </source>
</evidence>
<sequence length="89" mass="10324">MEIASFTLIQVCVDAFKFDLVELLYDELTKRSIFQHCHSKHYGKAVKFDQIEKVLLSMLESATCKSDVWTMNTIINLFGNMSQIDMIEK</sequence>
<dbReference type="Proteomes" id="UP001359559">
    <property type="component" value="Unassembled WGS sequence"/>
</dbReference>
<proteinExistence type="predicted"/>